<feature type="compositionally biased region" description="Acidic residues" evidence="1">
    <location>
        <begin position="404"/>
        <end position="414"/>
    </location>
</feature>
<dbReference type="PANTHER" id="PTHR14187:SF5">
    <property type="entry name" value="HEAT SHOCK 70 KDA PROTEIN 12A"/>
    <property type="match status" value="1"/>
</dbReference>
<keyword evidence="3" id="KW-1185">Reference proteome</keyword>
<reference evidence="2" key="1">
    <citation type="submission" date="2022-06" db="EMBL/GenBank/DDBJ databases">
        <title>Complete genome sequences of two strains of the flax pathogen Septoria linicola.</title>
        <authorList>
            <person name="Lapalu N."/>
            <person name="Simon A."/>
            <person name="Demenou B."/>
            <person name="Paumier D."/>
            <person name="Guillot M.-P."/>
            <person name="Gout L."/>
            <person name="Valade R."/>
        </authorList>
    </citation>
    <scope>NUCLEOTIDE SEQUENCE</scope>
    <source>
        <strain evidence="2">SE15195</strain>
    </source>
</reference>
<accession>A0A9Q9EP82</accession>
<dbReference type="Proteomes" id="UP001056384">
    <property type="component" value="Chromosome 11"/>
</dbReference>
<dbReference type="SUPFAM" id="SSF53067">
    <property type="entry name" value="Actin-like ATPase domain"/>
    <property type="match status" value="2"/>
</dbReference>
<protein>
    <submittedName>
        <fullName evidence="2">ATPase, nucleotide binding domain-containing protein</fullName>
    </submittedName>
</protein>
<dbReference type="CDD" id="cd10170">
    <property type="entry name" value="ASKHA_NBD_HSP70"/>
    <property type="match status" value="1"/>
</dbReference>
<name>A0A9Q9EP82_9PEZI</name>
<dbReference type="OrthoDB" id="3630997at2759"/>
<dbReference type="Gene3D" id="3.30.420.40">
    <property type="match status" value="1"/>
</dbReference>
<evidence type="ECO:0000256" key="1">
    <source>
        <dbReference type="SAM" id="MobiDB-lite"/>
    </source>
</evidence>
<dbReference type="PANTHER" id="PTHR14187">
    <property type="entry name" value="ALPHA KINASE/ELONGATION FACTOR 2 KINASE"/>
    <property type="match status" value="1"/>
</dbReference>
<feature type="region of interest" description="Disordered" evidence="1">
    <location>
        <begin position="392"/>
        <end position="419"/>
    </location>
</feature>
<dbReference type="AlphaFoldDB" id="A0A9Q9EP82"/>
<evidence type="ECO:0000313" key="2">
    <source>
        <dbReference type="EMBL" id="USW58531.1"/>
    </source>
</evidence>
<sequence>MEGDRLEPRRVVYISIDFGTTKIAAAYWIGEHGTQPLDVEISDVKFGNHPSSPQKVAFIDGKCYQGYKLEQMLRDGEVKQEQVIEYLKVLFYKNHATSELAARALEQLAEHAEMFGLPKEATTEDLKTHALTLQLRDLMEHIEEAIKTDGEQQFSISPDELKICPRRVFISVPGMWTPPGNRCMTEAARKAGLDRVDLVFEPQAAAAYWLQKIKLSGGGMYKPGDRIQVLDVGGGTSDAIGYEVQPATNQVDCQQSDSTTSKREVASIKLVSMGDATGRLCGSEFINQAFLRWLPKYINQEYLKGRWSGGLPALRQTLGLTKDELRRHMETDFSELQHSAAKQVRKMYRQGVPKLLQELNLTKAELMDRANREFGQLKVRLDELEFQDPTQKLVISGKTRGHDDELDGEDDDDSGVGKEAPERKVIIKRDTFLSFYEPVLQDNFELVRDLNKGKADIKSIVVIGGLRSSTYFMDRLKQEFPEVTIVGATNSSVGLPHPVARGALWAFSIAQPRDLSCNDSYGIAEDQELHGDEYEDAHQDLVDNSEGILRDLLRPDSEMAAHRWRAVVEPGLSATRAQKKSVWQRRVLEALEREIFMSIYWSASGRPKNSAIMKDAEGEDTVDGVEQYVCLEGAVPDLGALGFMLKYGDKQLAAMRRRQAQDEEDDGAFVEGADEDYGAQSVRKRSAKSVGASAKQSKPRRKFCRHCGQEIKNAPTPQATHCNSCTEKARYEVYTRVVIMACGANIRVRWEMLVNPEKSNEDYLYDEAGDEVDHEDDFEEGDLLVLHDDAIVQSNFNPNPIT</sequence>
<gene>
    <name evidence="2" type="ORF">Slin15195_G118500</name>
</gene>
<proteinExistence type="predicted"/>
<dbReference type="InterPro" id="IPR043129">
    <property type="entry name" value="ATPase_NBD"/>
</dbReference>
<evidence type="ECO:0000313" key="3">
    <source>
        <dbReference type="Proteomes" id="UP001056384"/>
    </source>
</evidence>
<organism evidence="2 3">
    <name type="scientific">Septoria linicola</name>
    <dbReference type="NCBI Taxonomy" id="215465"/>
    <lineage>
        <taxon>Eukaryota</taxon>
        <taxon>Fungi</taxon>
        <taxon>Dikarya</taxon>
        <taxon>Ascomycota</taxon>
        <taxon>Pezizomycotina</taxon>
        <taxon>Dothideomycetes</taxon>
        <taxon>Dothideomycetidae</taxon>
        <taxon>Mycosphaerellales</taxon>
        <taxon>Mycosphaerellaceae</taxon>
        <taxon>Septoria</taxon>
    </lineage>
</organism>
<dbReference type="EMBL" id="CP099428">
    <property type="protein sequence ID" value="USW58531.1"/>
    <property type="molecule type" value="Genomic_DNA"/>
</dbReference>